<keyword evidence="2 4" id="KW-0479">Metal-binding</keyword>
<dbReference type="PANTHER" id="PTHR47955">
    <property type="entry name" value="CYTOCHROME P450 FAMILY 71 PROTEIN"/>
    <property type="match status" value="1"/>
</dbReference>
<dbReference type="Proteomes" id="UP000323000">
    <property type="component" value="Chromosome 11"/>
</dbReference>
<evidence type="ECO:0000313" key="6">
    <source>
        <dbReference type="EMBL" id="TXG50173.1"/>
    </source>
</evidence>
<keyword evidence="3 4" id="KW-0408">Iron</keyword>
<evidence type="ECO:0000256" key="5">
    <source>
        <dbReference type="SAM" id="Phobius"/>
    </source>
</evidence>
<evidence type="ECO:0000313" key="7">
    <source>
        <dbReference type="Proteomes" id="UP000323000"/>
    </source>
</evidence>
<feature type="transmembrane region" description="Helical" evidence="5">
    <location>
        <begin position="6"/>
        <end position="26"/>
    </location>
</feature>
<dbReference type="PANTHER" id="PTHR47955:SF15">
    <property type="entry name" value="CYTOCHROME P450 71A2-LIKE"/>
    <property type="match status" value="1"/>
</dbReference>
<keyword evidence="5" id="KW-0472">Membrane</keyword>
<evidence type="ECO:0000256" key="2">
    <source>
        <dbReference type="ARBA" id="ARBA00022723"/>
    </source>
</evidence>
<reference evidence="7" key="1">
    <citation type="journal article" date="2019" name="Gigascience">
        <title>De novo genome assembly of the endangered Acer yangbiense, a plant species with extremely small populations endemic to Yunnan Province, China.</title>
        <authorList>
            <person name="Yang J."/>
            <person name="Wariss H.M."/>
            <person name="Tao L."/>
            <person name="Zhang R."/>
            <person name="Yun Q."/>
            <person name="Hollingsworth P."/>
            <person name="Dao Z."/>
            <person name="Luo G."/>
            <person name="Guo H."/>
            <person name="Ma Y."/>
            <person name="Sun W."/>
        </authorList>
    </citation>
    <scope>NUCLEOTIDE SEQUENCE [LARGE SCALE GENOMIC DNA]</scope>
    <source>
        <strain evidence="7">cv. Malutang</strain>
    </source>
</reference>
<comment type="cofactor">
    <cofactor evidence="4">
        <name>heme</name>
        <dbReference type="ChEBI" id="CHEBI:30413"/>
    </cofactor>
</comment>
<dbReference type="SUPFAM" id="SSF48264">
    <property type="entry name" value="Cytochrome P450"/>
    <property type="match status" value="2"/>
</dbReference>
<dbReference type="AlphaFoldDB" id="A0A5C7GZT5"/>
<keyword evidence="5" id="KW-0812">Transmembrane</keyword>
<dbReference type="GO" id="GO:0005506">
    <property type="term" value="F:iron ion binding"/>
    <property type="evidence" value="ECO:0007669"/>
    <property type="project" value="InterPro"/>
</dbReference>
<evidence type="ECO:0000256" key="4">
    <source>
        <dbReference type="PIRSR" id="PIRSR602401-1"/>
    </source>
</evidence>
<dbReference type="Gene3D" id="1.10.630.10">
    <property type="entry name" value="Cytochrome P450"/>
    <property type="match status" value="2"/>
</dbReference>
<protein>
    <recommendedName>
        <fullName evidence="8">Cytochrome P450</fullName>
    </recommendedName>
</protein>
<dbReference type="GO" id="GO:0004497">
    <property type="term" value="F:monooxygenase activity"/>
    <property type="evidence" value="ECO:0007669"/>
    <property type="project" value="InterPro"/>
</dbReference>
<comment type="caution">
    <text evidence="6">The sequence shown here is derived from an EMBL/GenBank/DDBJ whole genome shotgun (WGS) entry which is preliminary data.</text>
</comment>
<gene>
    <name evidence="6" type="ORF">EZV62_022697</name>
</gene>
<keyword evidence="5" id="KW-1133">Transmembrane helix</keyword>
<sequence>MDLLQLSLIQVLTFLFFAFFFVKWIFFPSNTNKKLPPSPRKLPIIGNLHQLGLHIHRSLDSLAQCHGPLMLLHFGKLPVLVVSSAEVAQEIMKTHDLIFSSRPISSIGDKLFYGFKDVAGAPYGEYWRQMRSIFVLQLLSNNRVKSFRTVREEEIALSMKEIENSASLSLPVNLSEMFSSLTNDVLCRAAFGRKYSGGESGRKFKELLREFMVLLGALDVGDLIPCLSWINLVTGFNAKVERVAKEFDKFLDEIIEEHLHGRNREGGDLSAERETQKNFLDVLLEIQRDNLAGFSIDTDSIKALMLDMFAGGTDTTYTVLEWAMTQLLRHPRVMKELQNEVRKITNSKSYVKEEDLDKMQYLKAVLKEIFRLHPPIPYLIPRASTQDVRIKGYDISAGTIVITNAWAIGRDPATWEEPEEFRPERFLNNSIDFKGHDFELIPFGAGRRGCPGTSFAMATSELVLANLVHKFDWSLPGGTRVEDLDMTECSGITIHRKIHLLAVATPEVACGKQKQALNEMDILQISSIHVLLFLFPAFFLIIKWIFTSPNTHKKLPPSPRKLPILGNFHQIGLYAHRSLHALAQRHGPLMLLHLGRAPVLIVSSSDAAQEIMRTHDLIFSNRWKSSIAERLLYGCKDVAAAQYGEYWRQMRSICVLQLLSNKRVKSFRKVREEEIALCVKEIESLASLSLPVNLSEMFSSLTSDVMCRAAFGRKYSGGESGRKFKELLRDLTMLLGSFNIGEFIPCLGWISFVTGLDSKVERVAKEFDKFLDVVVEEHKHGHNSDSGEARKDLVDVLLEIHKDNLAGFSIDLISIKALILDIFAGGTDTTYTVLEWVMTELLRHPRVMKELQSEVRQIANNKPFINEEELDQMHYLKAVIKETLRLYPPIPLLVPRSSTEDVRIKGYDISAGTMVITNAWAIGRDPVIWEEPEEFRPERFLNNSIDFKGHDFELIPFGAGRRGCPGISFAMATNELVLANLVHKFDWSLPGGTRVEDLDMTECTGITIHRKVALLGVATPVSF</sequence>
<dbReference type="PROSITE" id="PS00086">
    <property type="entry name" value="CYTOCHROME_P450"/>
    <property type="match status" value="2"/>
</dbReference>
<dbReference type="PRINTS" id="PR00385">
    <property type="entry name" value="P450"/>
</dbReference>
<dbReference type="OrthoDB" id="1470350at2759"/>
<keyword evidence="4" id="KW-0349">Heme</keyword>
<proteinExistence type="inferred from homology"/>
<dbReference type="PRINTS" id="PR00463">
    <property type="entry name" value="EP450I"/>
</dbReference>
<dbReference type="GO" id="GO:0016705">
    <property type="term" value="F:oxidoreductase activity, acting on paired donors, with incorporation or reduction of molecular oxygen"/>
    <property type="evidence" value="ECO:0007669"/>
    <property type="project" value="InterPro"/>
</dbReference>
<evidence type="ECO:0000256" key="3">
    <source>
        <dbReference type="ARBA" id="ARBA00023004"/>
    </source>
</evidence>
<organism evidence="6 7">
    <name type="scientific">Acer yangbiense</name>
    <dbReference type="NCBI Taxonomy" id="1000413"/>
    <lineage>
        <taxon>Eukaryota</taxon>
        <taxon>Viridiplantae</taxon>
        <taxon>Streptophyta</taxon>
        <taxon>Embryophyta</taxon>
        <taxon>Tracheophyta</taxon>
        <taxon>Spermatophyta</taxon>
        <taxon>Magnoliopsida</taxon>
        <taxon>eudicotyledons</taxon>
        <taxon>Gunneridae</taxon>
        <taxon>Pentapetalae</taxon>
        <taxon>rosids</taxon>
        <taxon>malvids</taxon>
        <taxon>Sapindales</taxon>
        <taxon>Sapindaceae</taxon>
        <taxon>Hippocastanoideae</taxon>
        <taxon>Acereae</taxon>
        <taxon>Acer</taxon>
    </lineage>
</organism>
<dbReference type="GO" id="GO:0020037">
    <property type="term" value="F:heme binding"/>
    <property type="evidence" value="ECO:0007669"/>
    <property type="project" value="InterPro"/>
</dbReference>
<dbReference type="EMBL" id="VAHF01000011">
    <property type="protein sequence ID" value="TXG50173.1"/>
    <property type="molecule type" value="Genomic_DNA"/>
</dbReference>
<comment type="similarity">
    <text evidence="1">Belongs to the cytochrome P450 family.</text>
</comment>
<accession>A0A5C7GZT5</accession>
<dbReference type="FunFam" id="1.10.630.10:FF:000011">
    <property type="entry name" value="Cytochrome P450 83B1"/>
    <property type="match status" value="2"/>
</dbReference>
<feature type="binding site" description="axial binding residue" evidence="4">
    <location>
        <position position="450"/>
    </location>
    <ligand>
        <name>heme</name>
        <dbReference type="ChEBI" id="CHEBI:30413"/>
    </ligand>
    <ligandPart>
        <name>Fe</name>
        <dbReference type="ChEBI" id="CHEBI:18248"/>
    </ligandPart>
</feature>
<dbReference type="Pfam" id="PF00067">
    <property type="entry name" value="p450"/>
    <property type="match status" value="2"/>
</dbReference>
<dbReference type="InterPro" id="IPR036396">
    <property type="entry name" value="Cyt_P450_sf"/>
</dbReference>
<dbReference type="InterPro" id="IPR002401">
    <property type="entry name" value="Cyt_P450_E_grp-I"/>
</dbReference>
<name>A0A5C7GZT5_9ROSI</name>
<evidence type="ECO:0008006" key="8">
    <source>
        <dbReference type="Google" id="ProtNLM"/>
    </source>
</evidence>
<dbReference type="InterPro" id="IPR017972">
    <property type="entry name" value="Cyt_P450_CS"/>
</dbReference>
<feature type="transmembrane region" description="Helical" evidence="5">
    <location>
        <begin position="522"/>
        <end position="546"/>
    </location>
</feature>
<keyword evidence="7" id="KW-1185">Reference proteome</keyword>
<dbReference type="InterPro" id="IPR001128">
    <property type="entry name" value="Cyt_P450"/>
</dbReference>
<evidence type="ECO:0000256" key="1">
    <source>
        <dbReference type="ARBA" id="ARBA00010617"/>
    </source>
</evidence>
<dbReference type="CDD" id="cd11072">
    <property type="entry name" value="CYP71-like"/>
    <property type="match status" value="2"/>
</dbReference>